<accession>A0A2R4XP49</accession>
<evidence type="ECO:0000313" key="8">
    <source>
        <dbReference type="Proteomes" id="UP000244571"/>
    </source>
</evidence>
<feature type="transmembrane region" description="Helical" evidence="6">
    <location>
        <begin position="170"/>
        <end position="196"/>
    </location>
</feature>
<dbReference type="InterPro" id="IPR001851">
    <property type="entry name" value="ABC_transp_permease"/>
</dbReference>
<keyword evidence="5 6" id="KW-0472">Membrane</keyword>
<feature type="transmembrane region" description="Helical" evidence="6">
    <location>
        <begin position="47"/>
        <end position="65"/>
    </location>
</feature>
<sequence>MALFACSLNLLFGYAGLLSFGHAAFFGISSYATGYMIKDVGLTPELALLVAIAITLVTGYVFGSLAIRRKGIYFAMITLALSQLVYFIIVAAPFSHNEDGYQGVPRGELFGLISLQNNYVLYYVILIAVALTWWGVHRVVNSPYGEVLKAIKDNEPRVTSLGYNVNRYKLVCFTISAVVAGVAGGLKTIVFGLASLSDVHWQLSTDGVIMMILGGIGSIIGPVFGSVVIVQIQHMLAGQFDSLVPVIMGLIFIACVLAFRGGVVHYVKSALNMVMKK</sequence>
<evidence type="ECO:0000256" key="6">
    <source>
        <dbReference type="SAM" id="Phobius"/>
    </source>
</evidence>
<keyword evidence="4 6" id="KW-1133">Transmembrane helix</keyword>
<dbReference type="PANTHER" id="PTHR30482:SF17">
    <property type="entry name" value="ABC TRANSPORTER ATP-BINDING PROTEIN"/>
    <property type="match status" value="1"/>
</dbReference>
<evidence type="ECO:0000256" key="5">
    <source>
        <dbReference type="ARBA" id="ARBA00023136"/>
    </source>
</evidence>
<dbReference type="InterPro" id="IPR043428">
    <property type="entry name" value="LivM-like"/>
</dbReference>
<dbReference type="EMBL" id="CP028901">
    <property type="protein sequence ID" value="AWB35584.1"/>
    <property type="molecule type" value="Genomic_DNA"/>
</dbReference>
<feature type="transmembrane region" description="Helical" evidence="6">
    <location>
        <begin position="119"/>
        <end position="136"/>
    </location>
</feature>
<gene>
    <name evidence="7" type="ORF">DBV39_02545</name>
</gene>
<dbReference type="OrthoDB" id="9034298at2"/>
<protein>
    <submittedName>
        <fullName evidence="7">Branched-chain amino acid ABC transporter permease</fullName>
    </submittedName>
</protein>
<feature type="transmembrane region" description="Helical" evidence="6">
    <location>
        <begin position="208"/>
        <end position="230"/>
    </location>
</feature>
<dbReference type="GO" id="GO:0015658">
    <property type="term" value="F:branched-chain amino acid transmembrane transporter activity"/>
    <property type="evidence" value="ECO:0007669"/>
    <property type="project" value="InterPro"/>
</dbReference>
<dbReference type="CDD" id="cd06581">
    <property type="entry name" value="TM_PBP1_LivM_like"/>
    <property type="match status" value="1"/>
</dbReference>
<dbReference type="Pfam" id="PF02653">
    <property type="entry name" value="BPD_transp_2"/>
    <property type="match status" value="1"/>
</dbReference>
<keyword evidence="2" id="KW-1003">Cell membrane</keyword>
<proteinExistence type="predicted"/>
<dbReference type="PANTHER" id="PTHR30482">
    <property type="entry name" value="HIGH-AFFINITY BRANCHED-CHAIN AMINO ACID TRANSPORT SYSTEM PERMEASE"/>
    <property type="match status" value="1"/>
</dbReference>
<keyword evidence="3 6" id="KW-0812">Transmembrane</keyword>
<dbReference type="KEGG" id="boz:DBV39_02545"/>
<evidence type="ECO:0000256" key="2">
    <source>
        <dbReference type="ARBA" id="ARBA00022475"/>
    </source>
</evidence>
<evidence type="ECO:0000256" key="1">
    <source>
        <dbReference type="ARBA" id="ARBA00004651"/>
    </source>
</evidence>
<name>A0A2R4XP49_9BURK</name>
<feature type="transmembrane region" description="Helical" evidence="6">
    <location>
        <begin position="242"/>
        <end position="267"/>
    </location>
</feature>
<dbReference type="AlphaFoldDB" id="A0A2R4XP49"/>
<feature type="transmembrane region" description="Helical" evidence="6">
    <location>
        <begin position="72"/>
        <end position="94"/>
    </location>
</feature>
<dbReference type="GO" id="GO:0005886">
    <property type="term" value="C:plasma membrane"/>
    <property type="evidence" value="ECO:0007669"/>
    <property type="project" value="UniProtKB-SubCell"/>
</dbReference>
<reference evidence="7 8" key="1">
    <citation type="submission" date="2018-04" db="EMBL/GenBank/DDBJ databases">
        <title>Bordetella sp. HZ20 isolated from seawater.</title>
        <authorList>
            <person name="Sun C."/>
        </authorList>
    </citation>
    <scope>NUCLEOTIDE SEQUENCE [LARGE SCALE GENOMIC DNA]</scope>
    <source>
        <strain evidence="7 8">HZ20</strain>
    </source>
</reference>
<dbReference type="Proteomes" id="UP000244571">
    <property type="component" value="Chromosome"/>
</dbReference>
<evidence type="ECO:0000256" key="3">
    <source>
        <dbReference type="ARBA" id="ARBA00022692"/>
    </source>
</evidence>
<organism evidence="7 8">
    <name type="scientific">Orrella marina</name>
    <dbReference type="NCBI Taxonomy" id="2163011"/>
    <lineage>
        <taxon>Bacteria</taxon>
        <taxon>Pseudomonadati</taxon>
        <taxon>Pseudomonadota</taxon>
        <taxon>Betaproteobacteria</taxon>
        <taxon>Burkholderiales</taxon>
        <taxon>Alcaligenaceae</taxon>
        <taxon>Orrella</taxon>
    </lineage>
</organism>
<keyword evidence="8" id="KW-1185">Reference proteome</keyword>
<evidence type="ECO:0000256" key="4">
    <source>
        <dbReference type="ARBA" id="ARBA00022989"/>
    </source>
</evidence>
<comment type="subcellular location">
    <subcellularLocation>
        <location evidence="1">Cell membrane</location>
        <topology evidence="1">Multi-pass membrane protein</topology>
    </subcellularLocation>
</comment>
<evidence type="ECO:0000313" key="7">
    <source>
        <dbReference type="EMBL" id="AWB35584.1"/>
    </source>
</evidence>